<organism evidence="1">
    <name type="scientific">candidate division WOR-3 bacterium</name>
    <dbReference type="NCBI Taxonomy" id="2052148"/>
    <lineage>
        <taxon>Bacteria</taxon>
        <taxon>Bacteria division WOR-3</taxon>
    </lineage>
</organism>
<sequence>MVHEPELEREQFLQLVEEVVQNLPEFFSSRIKNLGVIVMPLAPPELAQQMGKNPWSILGIYQGIPYNQRGPFYGNVLPDTIIIFQAPIEAIARTESEIKELVRRVTIHEIGHYFGFSDEELYRLEKEK</sequence>
<name>A0A7V3PSM3_UNCW3</name>
<protein>
    <submittedName>
        <fullName evidence="1">Metallopeptidase family protein</fullName>
    </submittedName>
</protein>
<reference evidence="1" key="1">
    <citation type="journal article" date="2020" name="mSystems">
        <title>Genome- and Community-Level Interaction Insights into Carbon Utilization and Element Cycling Functions of Hydrothermarchaeota in Hydrothermal Sediment.</title>
        <authorList>
            <person name="Zhou Z."/>
            <person name="Liu Y."/>
            <person name="Xu W."/>
            <person name="Pan J."/>
            <person name="Luo Z.H."/>
            <person name="Li M."/>
        </authorList>
    </citation>
    <scope>NUCLEOTIDE SEQUENCE [LARGE SCALE GENOMIC DNA]</scope>
    <source>
        <strain evidence="1">SpSt-914</strain>
    </source>
</reference>
<dbReference type="Pfam" id="PF06262">
    <property type="entry name" value="Zincin_1"/>
    <property type="match status" value="1"/>
</dbReference>
<comment type="caution">
    <text evidence="1">The sequence shown here is derived from an EMBL/GenBank/DDBJ whole genome shotgun (WGS) entry which is preliminary data.</text>
</comment>
<gene>
    <name evidence="1" type="ORF">ENX16_00850</name>
</gene>
<proteinExistence type="predicted"/>
<accession>A0A7V3PSM3</accession>
<dbReference type="SUPFAM" id="SSF55486">
    <property type="entry name" value="Metalloproteases ('zincins'), catalytic domain"/>
    <property type="match status" value="1"/>
</dbReference>
<dbReference type="CDD" id="cd12952">
    <property type="entry name" value="MMP_ACEL2062"/>
    <property type="match status" value="1"/>
</dbReference>
<dbReference type="EMBL" id="DTMZ01000009">
    <property type="protein sequence ID" value="HGD12622.1"/>
    <property type="molecule type" value="Genomic_DNA"/>
</dbReference>
<evidence type="ECO:0000313" key="1">
    <source>
        <dbReference type="EMBL" id="HGD12622.1"/>
    </source>
</evidence>
<dbReference type="InterPro" id="IPR010428">
    <property type="entry name" value="Zincin_1"/>
</dbReference>
<dbReference type="InterPro" id="IPR038555">
    <property type="entry name" value="Zincin_1_sf"/>
</dbReference>
<dbReference type="Gene3D" id="3.30.2010.20">
    <property type="match status" value="1"/>
</dbReference>
<dbReference type="AlphaFoldDB" id="A0A7V3PSM3"/>